<keyword evidence="6" id="KW-0676">Redox-active center</keyword>
<dbReference type="PROSITE" id="PS51352">
    <property type="entry name" value="THIOREDOXIN_2"/>
    <property type="match status" value="1"/>
</dbReference>
<dbReference type="InterPro" id="IPR036249">
    <property type="entry name" value="Thioredoxin-like_sf"/>
</dbReference>
<dbReference type="InterPro" id="IPR023205">
    <property type="entry name" value="DsbA/DsbL"/>
</dbReference>
<keyword evidence="4 7" id="KW-0574">Periplasm</keyword>
<dbReference type="GO" id="GO:0015036">
    <property type="term" value="F:disulfide oxidoreductase activity"/>
    <property type="evidence" value="ECO:0007669"/>
    <property type="project" value="UniProtKB-ARBA"/>
</dbReference>
<accession>A0A839T3Z9</accession>
<feature type="disulfide bond" description="Redox-active" evidence="8">
    <location>
        <begin position="56"/>
        <end position="59"/>
    </location>
</feature>
<organism evidence="11 12">
    <name type="scientific">Azomonas macrocytogenes</name>
    <name type="common">Azotobacter macrocytogenes</name>
    <dbReference type="NCBI Taxonomy" id="69962"/>
    <lineage>
        <taxon>Bacteria</taxon>
        <taxon>Pseudomonadati</taxon>
        <taxon>Pseudomonadota</taxon>
        <taxon>Gammaproteobacteria</taxon>
        <taxon>Pseudomonadales</taxon>
        <taxon>Pseudomonadaceae</taxon>
        <taxon>Azomonas</taxon>
    </lineage>
</organism>
<dbReference type="PIRSF" id="PIRSF001488">
    <property type="entry name" value="Tdi_protein"/>
    <property type="match status" value="1"/>
</dbReference>
<dbReference type="RefSeq" id="WP_183166736.1">
    <property type="nucleotide sequence ID" value="NZ_JACHXI010000010.1"/>
</dbReference>
<dbReference type="InterPro" id="IPR001853">
    <property type="entry name" value="DSBA-like_thioredoxin_dom"/>
</dbReference>
<evidence type="ECO:0000256" key="7">
    <source>
        <dbReference type="PIRNR" id="PIRNR001488"/>
    </source>
</evidence>
<evidence type="ECO:0000256" key="3">
    <source>
        <dbReference type="ARBA" id="ARBA00022729"/>
    </source>
</evidence>
<keyword evidence="12" id="KW-1185">Reference proteome</keyword>
<dbReference type="Gene3D" id="3.40.30.10">
    <property type="entry name" value="Glutaredoxin"/>
    <property type="match status" value="1"/>
</dbReference>
<gene>
    <name evidence="11" type="ORF">FHR87_002228</name>
</gene>
<proteinExistence type="inferred from homology"/>
<feature type="signal peptide" evidence="9">
    <location>
        <begin position="1"/>
        <end position="19"/>
    </location>
</feature>
<dbReference type="SUPFAM" id="SSF52833">
    <property type="entry name" value="Thioredoxin-like"/>
    <property type="match status" value="1"/>
</dbReference>
<reference evidence="11 12" key="1">
    <citation type="submission" date="2020-08" db="EMBL/GenBank/DDBJ databases">
        <title>Genomic Encyclopedia of Type Strains, Phase III (KMG-III): the genomes of soil and plant-associated and newly described type strains.</title>
        <authorList>
            <person name="Whitman W."/>
        </authorList>
    </citation>
    <scope>NUCLEOTIDE SEQUENCE [LARGE SCALE GENOMIC DNA]</scope>
    <source>
        <strain evidence="11 12">CECT 4462</strain>
    </source>
</reference>
<sequence length="209" mass="23223">MRKLILGIVLATTSLFGLAAQAEEFEAGKNYVELEKPVPVAQPGKIEVVEVFWYGCPHCYQFEPVLNPWVEKLPKDVAFHRIPALFGKIWDIHGQLFLTLETMGVEQKVHDAVFAAIHKEGKKLATPDEMADFLVGQGVDREAFLGTYNSFAVKGNMEKVRKQAMSYKIAGVPTMVINGKYRFDISSAGGPEHMLELADSLIAKERAAQ</sequence>
<evidence type="ECO:0000313" key="12">
    <source>
        <dbReference type="Proteomes" id="UP000549250"/>
    </source>
</evidence>
<comment type="subcellular location">
    <subcellularLocation>
        <location evidence="1 7">Periplasm</location>
    </subcellularLocation>
</comment>
<dbReference type="CDD" id="cd03019">
    <property type="entry name" value="DsbA_DsbA"/>
    <property type="match status" value="1"/>
</dbReference>
<dbReference type="Proteomes" id="UP000549250">
    <property type="component" value="Unassembled WGS sequence"/>
</dbReference>
<dbReference type="Pfam" id="PF01323">
    <property type="entry name" value="DSBA"/>
    <property type="match status" value="1"/>
</dbReference>
<dbReference type="PROSITE" id="PS00194">
    <property type="entry name" value="THIOREDOXIN_1"/>
    <property type="match status" value="1"/>
</dbReference>
<evidence type="ECO:0000259" key="10">
    <source>
        <dbReference type="PROSITE" id="PS51352"/>
    </source>
</evidence>
<evidence type="ECO:0000256" key="9">
    <source>
        <dbReference type="SAM" id="SignalP"/>
    </source>
</evidence>
<evidence type="ECO:0000256" key="2">
    <source>
        <dbReference type="ARBA" id="ARBA00005791"/>
    </source>
</evidence>
<dbReference type="PANTHER" id="PTHR35891">
    <property type="entry name" value="THIOL:DISULFIDE INTERCHANGE PROTEIN DSBA"/>
    <property type="match status" value="1"/>
</dbReference>
<comment type="caution">
    <text evidence="11">The sequence shown here is derived from an EMBL/GenBank/DDBJ whole genome shotgun (WGS) entry which is preliminary data.</text>
</comment>
<dbReference type="GO" id="GO:0042597">
    <property type="term" value="C:periplasmic space"/>
    <property type="evidence" value="ECO:0007669"/>
    <property type="project" value="UniProtKB-SubCell"/>
</dbReference>
<keyword evidence="5 7" id="KW-1015">Disulfide bond</keyword>
<evidence type="ECO:0000256" key="6">
    <source>
        <dbReference type="ARBA" id="ARBA00023284"/>
    </source>
</evidence>
<dbReference type="EMBL" id="JACHXI010000010">
    <property type="protein sequence ID" value="MBB3103818.1"/>
    <property type="molecule type" value="Genomic_DNA"/>
</dbReference>
<evidence type="ECO:0000256" key="1">
    <source>
        <dbReference type="ARBA" id="ARBA00004418"/>
    </source>
</evidence>
<dbReference type="AlphaFoldDB" id="A0A839T3Z9"/>
<dbReference type="PANTHER" id="PTHR35891:SF2">
    <property type="entry name" value="THIOL:DISULFIDE INTERCHANGE PROTEIN DSBA"/>
    <property type="match status" value="1"/>
</dbReference>
<evidence type="ECO:0000256" key="8">
    <source>
        <dbReference type="PIRSR" id="PIRSR001488-1"/>
    </source>
</evidence>
<dbReference type="InterPro" id="IPR050824">
    <property type="entry name" value="Thiol_disulfide_DsbA"/>
</dbReference>
<comment type="similarity">
    <text evidence="2">Belongs to the thioredoxin family. DsbA subfamily.</text>
</comment>
<dbReference type="InterPro" id="IPR013766">
    <property type="entry name" value="Thioredoxin_domain"/>
</dbReference>
<dbReference type="InterPro" id="IPR017937">
    <property type="entry name" value="Thioredoxin_CS"/>
</dbReference>
<feature type="domain" description="Thioredoxin" evidence="10">
    <location>
        <begin position="16"/>
        <end position="203"/>
    </location>
</feature>
<evidence type="ECO:0000256" key="5">
    <source>
        <dbReference type="ARBA" id="ARBA00023157"/>
    </source>
</evidence>
<name>A0A839T3Z9_AZOMA</name>
<keyword evidence="3 9" id="KW-0732">Signal</keyword>
<evidence type="ECO:0000313" key="11">
    <source>
        <dbReference type="EMBL" id="MBB3103818.1"/>
    </source>
</evidence>
<feature type="chain" id="PRO_5032872655" description="Thiol:disulfide interchange protein" evidence="9">
    <location>
        <begin position="20"/>
        <end position="209"/>
    </location>
</feature>
<evidence type="ECO:0000256" key="4">
    <source>
        <dbReference type="ARBA" id="ARBA00022764"/>
    </source>
</evidence>
<protein>
    <recommendedName>
        <fullName evidence="7">Thiol:disulfide interchange protein</fullName>
    </recommendedName>
</protein>